<evidence type="ECO:0000313" key="4">
    <source>
        <dbReference type="Proteomes" id="UP000180057"/>
    </source>
</evidence>
<keyword evidence="1" id="KW-0812">Transmembrane</keyword>
<keyword evidence="1" id="KW-0472">Membrane</keyword>
<evidence type="ECO:0000313" key="3">
    <source>
        <dbReference type="EMBL" id="OIJ21586.1"/>
    </source>
</evidence>
<dbReference type="InterPro" id="IPR027383">
    <property type="entry name" value="Znf_put"/>
</dbReference>
<dbReference type="STRING" id="472963.BKP45_02285"/>
<accession>A0A1S2MAK4</accession>
<sequence>MECRKDIVSLIHKYFDEEITETENKQLKQHLNECNHCRNHFNELKKSIAFVQSSSHIVAPPNFTDLVMKQLPQPKRSNNWKRWMKKNPFLVAASVFIILMSTSVFSFWLDSGDELSVSGQANLIIDKDRNVVVIPEGEIVEGDLIVRNGSLQIDGQVNGNVTIINGQNYRASVGNVTGNIEEIDKGLEWIWYNIKSFLSDAVNVFDGKKSNE</sequence>
<dbReference type="OrthoDB" id="9782842at2"/>
<keyword evidence="4" id="KW-1185">Reference proteome</keyword>
<name>A0A1S2MAK4_9BACI</name>
<proteinExistence type="predicted"/>
<evidence type="ECO:0000259" key="2">
    <source>
        <dbReference type="Pfam" id="PF13490"/>
    </source>
</evidence>
<protein>
    <submittedName>
        <fullName evidence="3">Anti-sigma factor</fullName>
    </submittedName>
</protein>
<dbReference type="Pfam" id="PF13490">
    <property type="entry name" value="zf-HC2"/>
    <property type="match status" value="1"/>
</dbReference>
<evidence type="ECO:0000256" key="1">
    <source>
        <dbReference type="SAM" id="Phobius"/>
    </source>
</evidence>
<feature type="transmembrane region" description="Helical" evidence="1">
    <location>
        <begin position="89"/>
        <end position="109"/>
    </location>
</feature>
<dbReference type="RefSeq" id="WP_071388195.1">
    <property type="nucleotide sequence ID" value="NZ_MLQS01000001.1"/>
</dbReference>
<reference evidence="3 4" key="1">
    <citation type="submission" date="2016-10" db="EMBL/GenBank/DDBJ databases">
        <title>Draft genome sequences of four alkaliphilic bacteria belonging to the Anaerobacillus genus.</title>
        <authorList>
            <person name="Bassil N.M."/>
            <person name="Lloyd J.R."/>
        </authorList>
    </citation>
    <scope>NUCLEOTIDE SEQUENCE [LARGE SCALE GENOMIC DNA]</scope>
    <source>
        <strain evidence="3 4">DSM 22531</strain>
    </source>
</reference>
<feature type="domain" description="Putative zinc-finger" evidence="2">
    <location>
        <begin position="3"/>
        <end position="38"/>
    </location>
</feature>
<organism evidence="3 4">
    <name type="scientific">Anaerobacillus alkalidiazotrophicus</name>
    <dbReference type="NCBI Taxonomy" id="472963"/>
    <lineage>
        <taxon>Bacteria</taxon>
        <taxon>Bacillati</taxon>
        <taxon>Bacillota</taxon>
        <taxon>Bacilli</taxon>
        <taxon>Bacillales</taxon>
        <taxon>Bacillaceae</taxon>
        <taxon>Anaerobacillus</taxon>
    </lineage>
</organism>
<keyword evidence="1" id="KW-1133">Transmembrane helix</keyword>
<dbReference type="EMBL" id="MLQS01000001">
    <property type="protein sequence ID" value="OIJ21586.1"/>
    <property type="molecule type" value="Genomic_DNA"/>
</dbReference>
<dbReference type="Proteomes" id="UP000180057">
    <property type="component" value="Unassembled WGS sequence"/>
</dbReference>
<comment type="caution">
    <text evidence="3">The sequence shown here is derived from an EMBL/GenBank/DDBJ whole genome shotgun (WGS) entry which is preliminary data.</text>
</comment>
<gene>
    <name evidence="3" type="ORF">BKP45_02285</name>
</gene>
<dbReference type="AlphaFoldDB" id="A0A1S2MAK4"/>